<dbReference type="Proteomes" id="UP000036513">
    <property type="component" value="Unassembled WGS sequence"/>
</dbReference>
<sequence length="477" mass="52820">MDNRYLSGAFAPLAQEYTLTDLEVTGSLPDFLDGRYLRNGPNPIGEIDPKLYHWFVGDGMVHGIRIRDGRAEWYRNRWVRGPATARALGEPVPTGDFRVSQIGANTNVIGHAGKTLALIESGVANYELTDELDTVGVCDFDGTLSGGYTAHPKRDPDTGELHAVSYSMNRADSVQYSVIGTDGRARRTVDIPVTGSPMMHDFSLTERHVILYDLPVTFDVHQAVEMTVPRALRLPARLMLSALIGRVRIPDPIAARMPTPASADRRFPYSWDPDYPARIGVMPREGTGADVRWFDVEPCYVFHPMNAYDSGDTVVLDVIRHPKMFDTDHLGPNEGPPTLERWTVDLVDGKVRESRVDDRPQEFPRVDERLVGKRHRYGYAPCFGDGSGAETLLKHDLIGDNSVARSFGDGKAVGEFVFHPSSPDADEDDGVLMGFVYDRQADRSELAVLDAQTLEDIAAIKLPHRVPAGFHGNWVPA</sequence>
<dbReference type="PANTHER" id="PTHR10543">
    <property type="entry name" value="BETA-CAROTENE DIOXYGENASE"/>
    <property type="match status" value="1"/>
</dbReference>
<comment type="caution">
    <text evidence="7">The sequence shown here is derived from an EMBL/GenBank/DDBJ whole genome shotgun (WGS) entry which is preliminary data.</text>
</comment>
<dbReference type="RefSeq" id="WP_048473594.1">
    <property type="nucleotide sequence ID" value="NZ_JYNL01000069.1"/>
</dbReference>
<evidence type="ECO:0000256" key="3">
    <source>
        <dbReference type="ARBA" id="ARBA00023002"/>
    </source>
</evidence>
<feature type="binding site" evidence="5">
    <location>
        <position position="151"/>
    </location>
    <ligand>
        <name>Fe cation</name>
        <dbReference type="ChEBI" id="CHEBI:24875"/>
        <note>catalytic</note>
    </ligand>
</feature>
<gene>
    <name evidence="7" type="ORF">MCHLDSM_06583</name>
</gene>
<dbReference type="Pfam" id="PF03055">
    <property type="entry name" value="RPE65"/>
    <property type="match status" value="1"/>
</dbReference>
<dbReference type="STRING" id="37916.MCHLDSM_06583"/>
<evidence type="ECO:0000256" key="5">
    <source>
        <dbReference type="PIRSR" id="PIRSR604294-1"/>
    </source>
</evidence>
<feature type="binding site" evidence="5">
    <location>
        <position position="200"/>
    </location>
    <ligand>
        <name>Fe cation</name>
        <dbReference type="ChEBI" id="CHEBI:24875"/>
        <note>catalytic</note>
    </ligand>
</feature>
<comment type="cofactor">
    <cofactor evidence="5 6">
        <name>Fe(2+)</name>
        <dbReference type="ChEBI" id="CHEBI:29033"/>
    </cofactor>
    <text evidence="5 6">Binds 1 Fe(2+) ion per subunit.</text>
</comment>
<keyword evidence="8" id="KW-1185">Reference proteome</keyword>
<dbReference type="EMBL" id="JYNL01000069">
    <property type="protein sequence ID" value="KMO67334.1"/>
    <property type="molecule type" value="Genomic_DNA"/>
</dbReference>
<feature type="binding site" evidence="5">
    <location>
        <position position="471"/>
    </location>
    <ligand>
        <name>Fe cation</name>
        <dbReference type="ChEBI" id="CHEBI:24875"/>
        <note>catalytic</note>
    </ligand>
</feature>
<dbReference type="GO" id="GO:0046872">
    <property type="term" value="F:metal ion binding"/>
    <property type="evidence" value="ECO:0007669"/>
    <property type="project" value="UniProtKB-KW"/>
</dbReference>
<dbReference type="GO" id="GO:0016121">
    <property type="term" value="P:carotene catabolic process"/>
    <property type="evidence" value="ECO:0007669"/>
    <property type="project" value="TreeGrafter"/>
</dbReference>
<dbReference type="InterPro" id="IPR004294">
    <property type="entry name" value="Carotenoid_Oase"/>
</dbReference>
<accession>A0A0J6VAV3</accession>
<keyword evidence="4 5" id="KW-0408">Iron</keyword>
<comment type="similarity">
    <text evidence="1 6">Belongs to the carotenoid oxygenase family.</text>
</comment>
<evidence type="ECO:0000313" key="8">
    <source>
        <dbReference type="Proteomes" id="UP000036513"/>
    </source>
</evidence>
<feature type="binding site" evidence="5">
    <location>
        <position position="303"/>
    </location>
    <ligand>
        <name>Fe cation</name>
        <dbReference type="ChEBI" id="CHEBI:24875"/>
        <note>catalytic</note>
    </ligand>
</feature>
<evidence type="ECO:0000256" key="6">
    <source>
        <dbReference type="RuleBase" id="RU364048"/>
    </source>
</evidence>
<evidence type="ECO:0000256" key="2">
    <source>
        <dbReference type="ARBA" id="ARBA00022723"/>
    </source>
</evidence>
<dbReference type="EC" id="1.13.11.-" evidence="6"/>
<dbReference type="GO" id="GO:0010436">
    <property type="term" value="F:carotenoid dioxygenase activity"/>
    <property type="evidence" value="ECO:0007669"/>
    <property type="project" value="TreeGrafter"/>
</dbReference>
<proteinExistence type="inferred from homology"/>
<keyword evidence="2 5" id="KW-0479">Metal-binding</keyword>
<reference evidence="7 8" key="1">
    <citation type="journal article" date="2015" name="Genome Biol. Evol.">
        <title>Characterization of Three Mycobacterium spp. with Potential Use in Bioremediation by Genome Sequencing and Comparative Genomics.</title>
        <authorList>
            <person name="Das S."/>
            <person name="Pettersson B.M."/>
            <person name="Behra P.R."/>
            <person name="Ramesh M."/>
            <person name="Dasgupta S."/>
            <person name="Bhattacharya A."/>
            <person name="Kirsebom L.A."/>
        </authorList>
    </citation>
    <scope>NUCLEOTIDE SEQUENCE [LARGE SCALE GENOMIC DNA]</scope>
    <source>
        <strain evidence="7 8">DSM 43826</strain>
    </source>
</reference>
<protein>
    <recommendedName>
        <fullName evidence="6">Dioxygenase</fullName>
        <ecNumber evidence="6">1.13.11.-</ecNumber>
    </recommendedName>
</protein>
<evidence type="ECO:0000256" key="1">
    <source>
        <dbReference type="ARBA" id="ARBA00006787"/>
    </source>
</evidence>
<dbReference type="AlphaFoldDB" id="A0A0J6VAV3"/>
<dbReference type="PATRIC" id="fig|37916.4.peg.6601"/>
<evidence type="ECO:0000256" key="4">
    <source>
        <dbReference type="ARBA" id="ARBA00023004"/>
    </source>
</evidence>
<dbReference type="PANTHER" id="PTHR10543:SF89">
    <property type="entry name" value="CAROTENOID 9,10(9',10')-CLEAVAGE DIOXYGENASE 1"/>
    <property type="match status" value="1"/>
</dbReference>
<keyword evidence="6" id="KW-0223">Dioxygenase</keyword>
<organism evidence="7 8">
    <name type="scientific">Mycolicibacterium chlorophenolicum</name>
    <dbReference type="NCBI Taxonomy" id="37916"/>
    <lineage>
        <taxon>Bacteria</taxon>
        <taxon>Bacillati</taxon>
        <taxon>Actinomycetota</taxon>
        <taxon>Actinomycetes</taxon>
        <taxon>Mycobacteriales</taxon>
        <taxon>Mycobacteriaceae</taxon>
        <taxon>Mycolicibacterium</taxon>
    </lineage>
</organism>
<keyword evidence="3 6" id="KW-0560">Oxidoreductase</keyword>
<evidence type="ECO:0000313" key="7">
    <source>
        <dbReference type="EMBL" id="KMO67334.1"/>
    </source>
</evidence>
<name>A0A0J6VAV3_9MYCO</name>